<dbReference type="AlphaFoldDB" id="A0A2T3AYH7"/>
<dbReference type="EMBL" id="KZ679013">
    <property type="protein sequence ID" value="PSS15100.1"/>
    <property type="molecule type" value="Genomic_DNA"/>
</dbReference>
<accession>A0A2T3AYH7</accession>
<organism evidence="2 3">
    <name type="scientific">Amorphotheca resinae ATCC 22711</name>
    <dbReference type="NCBI Taxonomy" id="857342"/>
    <lineage>
        <taxon>Eukaryota</taxon>
        <taxon>Fungi</taxon>
        <taxon>Dikarya</taxon>
        <taxon>Ascomycota</taxon>
        <taxon>Pezizomycotina</taxon>
        <taxon>Leotiomycetes</taxon>
        <taxon>Helotiales</taxon>
        <taxon>Amorphothecaceae</taxon>
        <taxon>Amorphotheca</taxon>
    </lineage>
</organism>
<feature type="compositionally biased region" description="Polar residues" evidence="1">
    <location>
        <begin position="442"/>
        <end position="452"/>
    </location>
</feature>
<feature type="compositionally biased region" description="Basic and acidic residues" evidence="1">
    <location>
        <begin position="223"/>
        <end position="232"/>
    </location>
</feature>
<feature type="region of interest" description="Disordered" evidence="1">
    <location>
        <begin position="133"/>
        <end position="315"/>
    </location>
</feature>
<feature type="region of interest" description="Disordered" evidence="1">
    <location>
        <begin position="1"/>
        <end position="51"/>
    </location>
</feature>
<proteinExistence type="predicted"/>
<feature type="compositionally biased region" description="Polar residues" evidence="1">
    <location>
        <begin position="666"/>
        <end position="679"/>
    </location>
</feature>
<feature type="compositionally biased region" description="Polar residues" evidence="1">
    <location>
        <begin position="614"/>
        <end position="630"/>
    </location>
</feature>
<feature type="compositionally biased region" description="Polar residues" evidence="1">
    <location>
        <begin position="467"/>
        <end position="497"/>
    </location>
</feature>
<feature type="region of interest" description="Disordered" evidence="1">
    <location>
        <begin position="811"/>
        <end position="1216"/>
    </location>
</feature>
<sequence length="1216" mass="132166">MNRFRTKRKNKEAAEGLGRGSTDSDAPSVPTTKVSKTFRLGKKQQPQPEPKLELDLANALPPSDDFRTSLLMSGLSARFSMLREQDDPNSKIGKASDDSVIFSSRRQSRLNDFGFPSHGLSDIAEVSSINGSIRPPFAATRADSYKTTGSTGTDEDSLHSGSIMSRPKPGEGNNLFGGRQKIYKIPVDSSGTARSFSDGSSPGMGGRALYENDVSLSAFQRLRQREKEQQEMEREEAEQNARSGSPPLSNYNRNWETSSTTSSGGPSITRTSTAATSVTSQRTPSLSGSHTPVTPAAASSTNPGVERSTTKTRRLYETGLDQHLHEQQFSAMNRIDTLTKQRTLGAQTPPPGLTSPTSLPHPVDRWDRTQITAKASMPNLRSASPPPTAAAKSTFGMPPLSPPMSDNGDYAVLTVQPNDRGKATALGAFSKPAQPYDENKYSQRQLQMQQGRETPPPRKPSPPGTFVSRQQQQLERNIADSNTTFAPTKSGSNSSAPRQFLPRDRIQEITPEPEPTVAEEQAIKSGTFLASPDSDSSGSGEPVKSRGNMQPRDLASMYRRDQNTPLERPPESQHPANRQRPFEPQQSPLDSSTRSSPRKPKLQSNPEALLKPTVNIQAAPTEPSTLTVTTDSRRLSGMVRQHLRTDSNTSSVYGAPSSAGLVSRFPTDSTETLPQNEYATRNEPWERDDWDQRSSSENKSSLDISVNGTKADGVVPPPLSVRSPNVDGAGIQSRKSSWEKELEAHHRRDGSSETQKERQDFKNDLAARRRRVQENLKSFVETESRSASPLPGVERTKDVLAKTHALGLLKPKTSRTSLVVKSKESKPAKVFGTGFPIRSRSPSSGKTSFDENPRKQEEGMERVDAKGPGFSPPNKAFRQARRDAQRDRERQLAQRVQQRLGAETDGLEGSDRPVAEQRGQSRDRAPPNIRTRQRSPSASRPASRASGDRSSSDTSADSKSRNGRYRDDLANAMAEGSSNSTMTVYEDVVASQSATVSDARSRSRSNSRSNPNGHSESQMLQSNQMGAGVDTGISPRPSPITPFSNYSSSQPSPAGSGTNNPVAQGSQSQQRLPTTRKRSVNKSDISEPKFVSATSRMTTVNLPSGASLQNGVEAPPIPPVNPRRKVRPMFGFGKKEDPNDYPLSSATHSTEEMSTFSDDGEPRPSVRQMLRKAASEGGNLNARARQAALSTPSPAMPEIAPNTGASPPHHIEGGMF</sequence>
<reference evidence="2 3" key="1">
    <citation type="journal article" date="2018" name="New Phytol.">
        <title>Comparative genomics and transcriptomics depict ericoid mycorrhizal fungi as versatile saprotrophs and plant mutualists.</title>
        <authorList>
            <person name="Martino E."/>
            <person name="Morin E."/>
            <person name="Grelet G.A."/>
            <person name="Kuo A."/>
            <person name="Kohler A."/>
            <person name="Daghino S."/>
            <person name="Barry K.W."/>
            <person name="Cichocki N."/>
            <person name="Clum A."/>
            <person name="Dockter R.B."/>
            <person name="Hainaut M."/>
            <person name="Kuo R.C."/>
            <person name="LaButti K."/>
            <person name="Lindahl B.D."/>
            <person name="Lindquist E.A."/>
            <person name="Lipzen A."/>
            <person name="Khouja H.R."/>
            <person name="Magnuson J."/>
            <person name="Murat C."/>
            <person name="Ohm R.A."/>
            <person name="Singer S.W."/>
            <person name="Spatafora J.W."/>
            <person name="Wang M."/>
            <person name="Veneault-Fourrey C."/>
            <person name="Henrissat B."/>
            <person name="Grigoriev I.V."/>
            <person name="Martin F.M."/>
            <person name="Perotto S."/>
        </authorList>
    </citation>
    <scope>NUCLEOTIDE SEQUENCE [LARGE SCALE GENOMIC DNA]</scope>
    <source>
        <strain evidence="2 3">ATCC 22711</strain>
    </source>
</reference>
<feature type="compositionally biased region" description="Polar residues" evidence="1">
    <location>
        <begin position="1041"/>
        <end position="1073"/>
    </location>
</feature>
<gene>
    <name evidence="2" type="ORF">M430DRAFT_256820</name>
</gene>
<feature type="compositionally biased region" description="Basic and acidic residues" evidence="1">
    <location>
        <begin position="880"/>
        <end position="892"/>
    </location>
</feature>
<protein>
    <submittedName>
        <fullName evidence="2">Uncharacterized protein</fullName>
    </submittedName>
</protein>
<feature type="compositionally biased region" description="Polar residues" evidence="1">
    <location>
        <begin position="189"/>
        <end position="200"/>
    </location>
</feature>
<evidence type="ECO:0000256" key="1">
    <source>
        <dbReference type="SAM" id="MobiDB-lite"/>
    </source>
</evidence>
<dbReference type="OrthoDB" id="5335210at2759"/>
<evidence type="ECO:0000313" key="3">
    <source>
        <dbReference type="Proteomes" id="UP000241818"/>
    </source>
</evidence>
<feature type="region of interest" description="Disordered" evidence="1">
    <location>
        <begin position="429"/>
        <end position="798"/>
    </location>
</feature>
<feature type="compositionally biased region" description="Polar residues" evidence="1">
    <location>
        <begin position="284"/>
        <end position="303"/>
    </location>
</feature>
<feature type="compositionally biased region" description="Basic and acidic residues" evidence="1">
    <location>
        <begin position="946"/>
        <end position="969"/>
    </location>
</feature>
<feature type="compositionally biased region" description="Polar residues" evidence="1">
    <location>
        <begin position="21"/>
        <end position="35"/>
    </location>
</feature>
<dbReference type="InParanoid" id="A0A2T3AYH7"/>
<feature type="compositionally biased region" description="Low complexity" evidence="1">
    <location>
        <begin position="934"/>
        <end position="945"/>
    </location>
</feature>
<feature type="compositionally biased region" description="Basic and acidic residues" evidence="1">
    <location>
        <begin position="909"/>
        <end position="925"/>
    </location>
</feature>
<feature type="compositionally biased region" description="Low complexity" evidence="1">
    <location>
        <begin position="531"/>
        <end position="542"/>
    </location>
</feature>
<feature type="compositionally biased region" description="Basic residues" evidence="1">
    <location>
        <begin position="1"/>
        <end position="10"/>
    </location>
</feature>
<feature type="compositionally biased region" description="Polar residues" evidence="1">
    <location>
        <begin position="584"/>
        <end position="595"/>
    </location>
</feature>
<feature type="compositionally biased region" description="Polar residues" evidence="1">
    <location>
        <begin position="697"/>
        <end position="708"/>
    </location>
</feature>
<feature type="compositionally biased region" description="Basic and acidic residues" evidence="1">
    <location>
        <begin position="736"/>
        <end position="767"/>
    </location>
</feature>
<feature type="compositionally biased region" description="Basic and acidic residues" evidence="1">
    <location>
        <begin position="683"/>
        <end position="696"/>
    </location>
</feature>
<feature type="compositionally biased region" description="Polar residues" evidence="1">
    <location>
        <begin position="246"/>
        <end position="256"/>
    </location>
</feature>
<dbReference type="GeneID" id="36573360"/>
<feature type="region of interest" description="Disordered" evidence="1">
    <location>
        <begin position="343"/>
        <end position="402"/>
    </location>
</feature>
<dbReference type="STRING" id="857342.A0A2T3AYH7"/>
<evidence type="ECO:0000313" key="2">
    <source>
        <dbReference type="EMBL" id="PSS15100.1"/>
    </source>
</evidence>
<name>A0A2T3AYH7_AMORE</name>
<dbReference type="Proteomes" id="UP000241818">
    <property type="component" value="Unassembled WGS sequence"/>
</dbReference>
<feature type="compositionally biased region" description="Polar residues" evidence="1">
    <location>
        <begin position="1142"/>
        <end position="1157"/>
    </location>
</feature>
<feature type="compositionally biased region" description="Polar residues" evidence="1">
    <location>
        <begin position="1092"/>
        <end position="1110"/>
    </location>
</feature>
<keyword evidence="3" id="KW-1185">Reference proteome</keyword>
<feature type="compositionally biased region" description="Low complexity" evidence="1">
    <location>
        <begin position="257"/>
        <end position="283"/>
    </location>
</feature>
<feature type="compositionally biased region" description="Polar residues" evidence="1">
    <location>
        <begin position="1011"/>
        <end position="1025"/>
    </location>
</feature>
<dbReference type="RefSeq" id="XP_024719699.1">
    <property type="nucleotide sequence ID" value="XM_024865279.1"/>
</dbReference>
<feature type="compositionally biased region" description="Basic and acidic residues" evidence="1">
    <location>
        <begin position="848"/>
        <end position="865"/>
    </location>
</feature>